<dbReference type="InterPro" id="IPR052158">
    <property type="entry name" value="INH-QAR"/>
</dbReference>
<name>A0A4Y9LCV5_9BRAD</name>
<dbReference type="Pfam" id="PF12833">
    <property type="entry name" value="HTH_18"/>
    <property type="match status" value="1"/>
</dbReference>
<dbReference type="AlphaFoldDB" id="A0A4Y9LCV5"/>
<dbReference type="InterPro" id="IPR029062">
    <property type="entry name" value="Class_I_gatase-like"/>
</dbReference>
<evidence type="ECO:0000256" key="1">
    <source>
        <dbReference type="ARBA" id="ARBA00023015"/>
    </source>
</evidence>
<dbReference type="CDD" id="cd03137">
    <property type="entry name" value="GATase1_AraC_1"/>
    <property type="match status" value="1"/>
</dbReference>
<dbReference type="InterPro" id="IPR018060">
    <property type="entry name" value="HTH_AraC"/>
</dbReference>
<keyword evidence="2" id="KW-0804">Transcription</keyword>
<dbReference type="OrthoDB" id="9793422at2"/>
<dbReference type="Gene3D" id="1.10.10.60">
    <property type="entry name" value="Homeodomain-like"/>
    <property type="match status" value="1"/>
</dbReference>
<feature type="domain" description="HTH araC/xylS-type" evidence="3">
    <location>
        <begin position="236"/>
        <end position="334"/>
    </location>
</feature>
<organism evidence="4 5">
    <name type="scientific">Bradyrhizobium niftali</name>
    <dbReference type="NCBI Taxonomy" id="2560055"/>
    <lineage>
        <taxon>Bacteria</taxon>
        <taxon>Pseudomonadati</taxon>
        <taxon>Pseudomonadota</taxon>
        <taxon>Alphaproteobacteria</taxon>
        <taxon>Hyphomicrobiales</taxon>
        <taxon>Nitrobacteraceae</taxon>
        <taxon>Bradyrhizobium</taxon>
    </lineage>
</organism>
<reference evidence="4 5" key="1">
    <citation type="submission" date="2019-03" db="EMBL/GenBank/DDBJ databases">
        <title>Bradyrhizobium diversity isolated from nodules of Chamaecrista fasciculata.</title>
        <authorList>
            <person name="Klepa M.S."/>
            <person name="Urquiaga M.O."/>
            <person name="Hungria M."/>
            <person name="Delamuta J.R."/>
        </authorList>
    </citation>
    <scope>NUCLEOTIDE SEQUENCE [LARGE SCALE GENOMIC DNA]</scope>
    <source>
        <strain evidence="4 5">CNPSo 3448</strain>
    </source>
</reference>
<dbReference type="SUPFAM" id="SSF46689">
    <property type="entry name" value="Homeodomain-like"/>
    <property type="match status" value="2"/>
</dbReference>
<evidence type="ECO:0000313" key="4">
    <source>
        <dbReference type="EMBL" id="TFV39823.1"/>
    </source>
</evidence>
<accession>A0A4Y9LCV5</accession>
<dbReference type="InterPro" id="IPR002818">
    <property type="entry name" value="DJ-1/PfpI"/>
</dbReference>
<dbReference type="EMBL" id="SPQT01000034">
    <property type="protein sequence ID" value="TFV39823.1"/>
    <property type="molecule type" value="Genomic_DNA"/>
</dbReference>
<dbReference type="InterPro" id="IPR009057">
    <property type="entry name" value="Homeodomain-like_sf"/>
</dbReference>
<sequence>MSYFLPMLPPASATPRHVVFLAFERFQVLDLAGPMQVFLSASEHARNVATGLPIDYRVSVVSSGPNRVKGSLSLAIDAEPLPSALMPRTTVMVVGGKGVEAASQDLLLIDWLRSHVDEAERICSVCNGAFLLARAGLLAGKRATTHWLDCDNLQRNFRDVTVDRDAMYVRDGKIWTSAGISAGIDLALALVANDHGDEAAAVTARRMVLYVKRPGNQSQFSEFIETIDHDKAGAFAELHQWILGNIRRDLSVPVLAAQAGMSERTFARKYRRLIGVPPAETVKRLRADTARHHLRTSTLPLKTVAARCGFGSVEQMNRVHLKFYGLTSRTLRDIG</sequence>
<dbReference type="Pfam" id="PF01965">
    <property type="entry name" value="DJ-1_PfpI"/>
    <property type="match status" value="1"/>
</dbReference>
<evidence type="ECO:0000313" key="5">
    <source>
        <dbReference type="Proteomes" id="UP000297966"/>
    </source>
</evidence>
<dbReference type="PANTHER" id="PTHR43130">
    <property type="entry name" value="ARAC-FAMILY TRANSCRIPTIONAL REGULATOR"/>
    <property type="match status" value="1"/>
</dbReference>
<protein>
    <submittedName>
        <fullName evidence="4">Helix-turn-helix domain-containing protein</fullName>
    </submittedName>
</protein>
<keyword evidence="5" id="KW-1185">Reference proteome</keyword>
<dbReference type="Gene3D" id="3.40.50.880">
    <property type="match status" value="1"/>
</dbReference>
<dbReference type="PROSITE" id="PS01124">
    <property type="entry name" value="HTH_ARAC_FAMILY_2"/>
    <property type="match status" value="1"/>
</dbReference>
<dbReference type="SMART" id="SM00342">
    <property type="entry name" value="HTH_ARAC"/>
    <property type="match status" value="1"/>
</dbReference>
<evidence type="ECO:0000259" key="3">
    <source>
        <dbReference type="PROSITE" id="PS01124"/>
    </source>
</evidence>
<dbReference type="Proteomes" id="UP000297966">
    <property type="component" value="Unassembled WGS sequence"/>
</dbReference>
<dbReference type="SUPFAM" id="SSF52317">
    <property type="entry name" value="Class I glutamine amidotransferase-like"/>
    <property type="match status" value="1"/>
</dbReference>
<dbReference type="GO" id="GO:0003700">
    <property type="term" value="F:DNA-binding transcription factor activity"/>
    <property type="evidence" value="ECO:0007669"/>
    <property type="project" value="InterPro"/>
</dbReference>
<dbReference type="GO" id="GO:0043565">
    <property type="term" value="F:sequence-specific DNA binding"/>
    <property type="evidence" value="ECO:0007669"/>
    <property type="project" value="InterPro"/>
</dbReference>
<keyword evidence="1" id="KW-0805">Transcription regulation</keyword>
<comment type="caution">
    <text evidence="4">The sequence shown here is derived from an EMBL/GenBank/DDBJ whole genome shotgun (WGS) entry which is preliminary data.</text>
</comment>
<dbReference type="PANTHER" id="PTHR43130:SF3">
    <property type="entry name" value="HTH-TYPE TRANSCRIPTIONAL REGULATOR RV1931C"/>
    <property type="match status" value="1"/>
</dbReference>
<gene>
    <name evidence="4" type="ORF">E4K65_39620</name>
</gene>
<proteinExistence type="predicted"/>
<evidence type="ECO:0000256" key="2">
    <source>
        <dbReference type="ARBA" id="ARBA00023163"/>
    </source>
</evidence>